<dbReference type="Gene3D" id="3.50.50.60">
    <property type="entry name" value="FAD/NAD(P)-binding domain"/>
    <property type="match status" value="2"/>
</dbReference>
<evidence type="ECO:0000313" key="2">
    <source>
        <dbReference type="EMBL" id="OGF58617.1"/>
    </source>
</evidence>
<proteinExistence type="predicted"/>
<evidence type="ECO:0000313" key="3">
    <source>
        <dbReference type="Proteomes" id="UP000178943"/>
    </source>
</evidence>
<sequence length="495" mass="55226">MKKQIIVIGAGVAGLSAGCYGQMNGYDVQIFEKDTQPGGLCTSWQRQGYTINGGLAMLAGSGPASSFYRLWQDLGVVPAIRMLDYECMIIVEGSAGKKLCLYNDVDRLHKHLLELAPEDKEIIDPFIKAIRTFSKYNLPIEKPQELMTFFDKMKMMLTHFPLIKAMTHWRKVPVIKFIESLKNPFLREAFYQARALFPDNLPMAALEMFLAWGNIKAAGFPEGGALKFARAMERRFLELGGIIHYNSRVEKVLVENGKAVGVKLAGGEAEHADFVISAADGHSTIFNMLEGKFINDRIRHIYDDYPVGPAVVMVALGVSRLFEELPHAAFGIVFKLPKMITIGGIEQQWLRPMIYNYDPSLSPPGKTLIRFVLPAEYDYWKVLSQDNARYQSEKKAIADKVVTLLELRFPGISKQVEILDVATPLTFERYTGNWRGSILGWDATTETFFMPLPKQLPGLENFYMAGHWVNPGAGVPGSALSGRAAIQHIKGGVVP</sequence>
<dbReference type="InterPro" id="IPR002937">
    <property type="entry name" value="Amino_oxidase"/>
</dbReference>
<dbReference type="Proteomes" id="UP000178943">
    <property type="component" value="Unassembled WGS sequence"/>
</dbReference>
<dbReference type="PANTHER" id="PTHR43734">
    <property type="entry name" value="PHYTOENE DESATURASE"/>
    <property type="match status" value="1"/>
</dbReference>
<dbReference type="EMBL" id="MFGW01000242">
    <property type="protein sequence ID" value="OGF58617.1"/>
    <property type="molecule type" value="Genomic_DNA"/>
</dbReference>
<feature type="domain" description="Amine oxidase" evidence="1">
    <location>
        <begin position="12"/>
        <end position="485"/>
    </location>
</feature>
<dbReference type="PROSITE" id="PS51257">
    <property type="entry name" value="PROKAR_LIPOPROTEIN"/>
    <property type="match status" value="1"/>
</dbReference>
<name>A0A1F5V5B6_9BACT</name>
<dbReference type="AlphaFoldDB" id="A0A1F5V5B6"/>
<gene>
    <name evidence="2" type="ORF">A2Y62_14545</name>
</gene>
<dbReference type="SUPFAM" id="SSF51905">
    <property type="entry name" value="FAD/NAD(P)-binding domain"/>
    <property type="match status" value="1"/>
</dbReference>
<dbReference type="InterPro" id="IPR036188">
    <property type="entry name" value="FAD/NAD-bd_sf"/>
</dbReference>
<dbReference type="GO" id="GO:0016491">
    <property type="term" value="F:oxidoreductase activity"/>
    <property type="evidence" value="ECO:0007669"/>
    <property type="project" value="InterPro"/>
</dbReference>
<dbReference type="Pfam" id="PF01593">
    <property type="entry name" value="Amino_oxidase"/>
    <property type="match status" value="1"/>
</dbReference>
<dbReference type="PANTHER" id="PTHR43734:SF1">
    <property type="entry name" value="PHYTOENE DESATURASE"/>
    <property type="match status" value="1"/>
</dbReference>
<accession>A0A1F5V5B6</accession>
<reference evidence="2 3" key="1">
    <citation type="journal article" date="2016" name="Nat. Commun.">
        <title>Thousands of microbial genomes shed light on interconnected biogeochemical processes in an aquifer system.</title>
        <authorList>
            <person name="Anantharaman K."/>
            <person name="Brown C.T."/>
            <person name="Hug L.A."/>
            <person name="Sharon I."/>
            <person name="Castelle C.J."/>
            <person name="Probst A.J."/>
            <person name="Thomas B.C."/>
            <person name="Singh A."/>
            <person name="Wilkins M.J."/>
            <person name="Karaoz U."/>
            <person name="Brodie E.L."/>
            <person name="Williams K.H."/>
            <person name="Hubbard S.S."/>
            <person name="Banfield J.F."/>
        </authorList>
    </citation>
    <scope>NUCLEOTIDE SEQUENCE [LARGE SCALE GENOMIC DNA]</scope>
</reference>
<comment type="caution">
    <text evidence="2">The sequence shown here is derived from an EMBL/GenBank/DDBJ whole genome shotgun (WGS) entry which is preliminary data.</text>
</comment>
<evidence type="ECO:0000259" key="1">
    <source>
        <dbReference type="Pfam" id="PF01593"/>
    </source>
</evidence>
<organism evidence="2 3">
    <name type="scientific">Candidatus Fischerbacteria bacterium RBG_13_37_8</name>
    <dbReference type="NCBI Taxonomy" id="1817863"/>
    <lineage>
        <taxon>Bacteria</taxon>
        <taxon>Candidatus Fischeribacteriota</taxon>
    </lineage>
</organism>
<protein>
    <recommendedName>
        <fullName evidence="1">Amine oxidase domain-containing protein</fullName>
    </recommendedName>
</protein>
<dbReference type="STRING" id="1817863.A2Y62_14545"/>